<dbReference type="RefSeq" id="WP_002615975.1">
    <property type="nucleotide sequence ID" value="NC_014623.1"/>
</dbReference>
<dbReference type="OrthoDB" id="5523185at2"/>
<evidence type="ECO:0000313" key="3">
    <source>
        <dbReference type="EMBL" id="EAU64868.1"/>
    </source>
</evidence>
<keyword evidence="1" id="KW-0732">Signal</keyword>
<dbReference type="Gene3D" id="3.90.930.1">
    <property type="match status" value="1"/>
</dbReference>
<dbReference type="Proteomes" id="UP000032702">
    <property type="component" value="Unassembled WGS sequence"/>
</dbReference>
<dbReference type="EMBL" id="CP002271">
    <property type="protein sequence ID" value="ADO73410.1"/>
    <property type="molecule type" value="Genomic_DNA"/>
</dbReference>
<feature type="chain" id="PRO_5010840114" evidence="1">
    <location>
        <begin position="24"/>
        <end position="166"/>
    </location>
</feature>
<reference evidence="3 5" key="1">
    <citation type="submission" date="2006-04" db="EMBL/GenBank/DDBJ databases">
        <authorList>
            <person name="Nierman W.C."/>
        </authorList>
    </citation>
    <scope>NUCLEOTIDE SEQUENCE [LARGE SCALE GENOMIC DNA]</scope>
    <source>
        <strain evidence="3 5">DW4/3-1</strain>
    </source>
</reference>
<evidence type="ECO:0000313" key="2">
    <source>
        <dbReference type="EMBL" id="ADO73410.1"/>
    </source>
</evidence>
<evidence type="ECO:0000313" key="4">
    <source>
        <dbReference type="Proteomes" id="UP000001351"/>
    </source>
</evidence>
<gene>
    <name evidence="2" type="ordered locus">STAUR_5647</name>
    <name evidence="3" type="ORF">STIAU_5375</name>
</gene>
<accession>Q08WM8</accession>
<dbReference type="KEGG" id="sur:STAUR_5647"/>
<dbReference type="EMBL" id="AAMD01000100">
    <property type="protein sequence ID" value="EAU64868.1"/>
    <property type="molecule type" value="Genomic_DNA"/>
</dbReference>
<protein>
    <submittedName>
        <fullName evidence="3">Hypothetical exported 24-amino acid repeat protein</fullName>
    </submittedName>
    <submittedName>
        <fullName evidence="2">MORN repeat protein</fullName>
    </submittedName>
</protein>
<dbReference type="InterPro" id="IPR011652">
    <property type="entry name" value="MORN_2"/>
</dbReference>
<evidence type="ECO:0000313" key="5">
    <source>
        <dbReference type="Proteomes" id="UP000032702"/>
    </source>
</evidence>
<reference evidence="2 4" key="2">
    <citation type="journal article" date="2011" name="Mol. Biol. Evol.">
        <title>Comparative genomic analysis of fruiting body formation in Myxococcales.</title>
        <authorList>
            <person name="Huntley S."/>
            <person name="Hamann N."/>
            <person name="Wegener-Feldbrugge S."/>
            <person name="Treuner-Lange A."/>
            <person name="Kube M."/>
            <person name="Reinhardt R."/>
            <person name="Klages S."/>
            <person name="Muller R."/>
            <person name="Ronning C.M."/>
            <person name="Nierman W.C."/>
            <person name="Sogaard-Andersen L."/>
        </authorList>
    </citation>
    <scope>NUCLEOTIDE SEQUENCE [LARGE SCALE GENOMIC DNA]</scope>
    <source>
        <strain evidence="2 4">DW4/3-1</strain>
    </source>
</reference>
<dbReference type="Proteomes" id="UP000001351">
    <property type="component" value="Chromosome"/>
</dbReference>
<dbReference type="eggNOG" id="COG2849">
    <property type="taxonomic scope" value="Bacteria"/>
</dbReference>
<sequence>MQSSKLIGVLFLGMSLGGSTAFAGDLANKAGLNIKLNCPAGSSQFGNPDDGLYCRKSVSTDGYSVPHGPYTAYHPGGKKSVEGQYVEGFRSGTWVYYDKSGNVTEKIQFGRENYNGRREQYFTNGKLRLVEEYVGGKRQGLTQEFSEDGKVIRQVRYHNDQEVAAK</sequence>
<dbReference type="AlphaFoldDB" id="Q08WM8"/>
<evidence type="ECO:0000256" key="1">
    <source>
        <dbReference type="SAM" id="SignalP"/>
    </source>
</evidence>
<keyword evidence="4" id="KW-1185">Reference proteome</keyword>
<proteinExistence type="predicted"/>
<feature type="signal peptide" evidence="1">
    <location>
        <begin position="1"/>
        <end position="23"/>
    </location>
</feature>
<dbReference type="HOGENOM" id="CLU_139741_0_0_7"/>
<dbReference type="STRING" id="378806.STAUR_5647"/>
<name>Q08WM8_STIAD</name>
<dbReference type="SUPFAM" id="SSF82185">
    <property type="entry name" value="Histone H3 K4-specific methyltransferase SET7/9 N-terminal domain"/>
    <property type="match status" value="1"/>
</dbReference>
<dbReference type="Pfam" id="PF07661">
    <property type="entry name" value="MORN_2"/>
    <property type="match status" value="4"/>
</dbReference>
<organism evidence="3 5">
    <name type="scientific">Stigmatella aurantiaca (strain DW4/3-1)</name>
    <dbReference type="NCBI Taxonomy" id="378806"/>
    <lineage>
        <taxon>Bacteria</taxon>
        <taxon>Pseudomonadati</taxon>
        <taxon>Myxococcota</taxon>
        <taxon>Myxococcia</taxon>
        <taxon>Myxococcales</taxon>
        <taxon>Cystobacterineae</taxon>
        <taxon>Archangiaceae</taxon>
        <taxon>Stigmatella</taxon>
    </lineage>
</organism>